<dbReference type="AlphaFoldDB" id="G0J0Z7"/>
<keyword evidence="3" id="KW-1185">Reference proteome</keyword>
<protein>
    <recommendedName>
        <fullName evidence="4">Lipoprotein</fullName>
    </recommendedName>
</protein>
<evidence type="ECO:0000313" key="3">
    <source>
        <dbReference type="Proteomes" id="UP000001635"/>
    </source>
</evidence>
<evidence type="ECO:0000256" key="1">
    <source>
        <dbReference type="SAM" id="SignalP"/>
    </source>
</evidence>
<feature type="signal peptide" evidence="1">
    <location>
        <begin position="1"/>
        <end position="20"/>
    </location>
</feature>
<keyword evidence="1" id="KW-0732">Signal</keyword>
<gene>
    <name evidence="2" type="ordered locus">Cycma_1352</name>
</gene>
<accession>G0J0Z7</accession>
<dbReference type="HOGENOM" id="CLU_1479740_0_0_10"/>
<proteinExistence type="predicted"/>
<dbReference type="EMBL" id="CP002955">
    <property type="protein sequence ID" value="AEL25123.1"/>
    <property type="molecule type" value="Genomic_DNA"/>
</dbReference>
<organism evidence="2 3">
    <name type="scientific">Cyclobacterium marinum (strain ATCC 25205 / DSM 745 / LMG 13164 / NCIMB 1802)</name>
    <name type="common">Flectobacillus marinus</name>
    <dbReference type="NCBI Taxonomy" id="880070"/>
    <lineage>
        <taxon>Bacteria</taxon>
        <taxon>Pseudomonadati</taxon>
        <taxon>Bacteroidota</taxon>
        <taxon>Cytophagia</taxon>
        <taxon>Cytophagales</taxon>
        <taxon>Cyclobacteriaceae</taxon>
        <taxon>Cyclobacterium</taxon>
    </lineage>
</organism>
<dbReference type="Proteomes" id="UP000001635">
    <property type="component" value="Chromosome"/>
</dbReference>
<dbReference type="RefSeq" id="WP_014019420.1">
    <property type="nucleotide sequence ID" value="NC_015914.1"/>
</dbReference>
<sequence length="182" mass="20847">MEKKLTLKGFTILLAYYVLAATTFACKSGSEKSSTEKDNENAIEPSTEVILAPQNKEGFLKLFKGDSTIHRIHLNDKILYESLILKDKRIYNFIFPRITDSFLFEDKYYLKISYPIPFSGTIETTIPDCPDYVLTPLANGILQVVIYNALDLRAVDLKFNYLPSEKDSLVSSVYHFKHIIFD</sequence>
<feature type="chain" id="PRO_5003400743" description="Lipoprotein" evidence="1">
    <location>
        <begin position="21"/>
        <end position="182"/>
    </location>
</feature>
<dbReference type="KEGG" id="cmr:Cycma_1352"/>
<dbReference type="OrthoDB" id="839770at2"/>
<evidence type="ECO:0008006" key="4">
    <source>
        <dbReference type="Google" id="ProtNLM"/>
    </source>
</evidence>
<reference evidence="3" key="1">
    <citation type="submission" date="2011-07" db="EMBL/GenBank/DDBJ databases">
        <title>The complete genome of Cyclobacterium marinum DSM 745.</title>
        <authorList>
            <person name="Lucas S."/>
            <person name="Han J."/>
            <person name="Lapidus A."/>
            <person name="Bruce D."/>
            <person name="Goodwin L."/>
            <person name="Pitluck S."/>
            <person name="Peters L."/>
            <person name="Kyrpides N."/>
            <person name="Mavromatis K."/>
            <person name="Ivanova N."/>
            <person name="Ovchinnikova G."/>
            <person name="Chertkov O."/>
            <person name="Detter J.C."/>
            <person name="Tapia R."/>
            <person name="Han C."/>
            <person name="Land M."/>
            <person name="Hauser L."/>
            <person name="Markowitz V."/>
            <person name="Cheng J.-F."/>
            <person name="Hugenholtz P."/>
            <person name="Woyke T."/>
            <person name="Wu D."/>
            <person name="Tindall B."/>
            <person name="Schuetze A."/>
            <person name="Brambilla E."/>
            <person name="Klenk H.-P."/>
            <person name="Eisen J.A."/>
        </authorList>
    </citation>
    <scope>NUCLEOTIDE SEQUENCE [LARGE SCALE GENOMIC DNA]</scope>
    <source>
        <strain evidence="3">ATCC 25205 / DSM 745 / LMG 13164 / NCIMB 1802</strain>
    </source>
</reference>
<dbReference type="STRING" id="880070.Cycma_1352"/>
<name>G0J0Z7_CYCMS</name>
<dbReference type="PROSITE" id="PS51257">
    <property type="entry name" value="PROKAR_LIPOPROTEIN"/>
    <property type="match status" value="1"/>
</dbReference>
<evidence type="ECO:0000313" key="2">
    <source>
        <dbReference type="EMBL" id="AEL25123.1"/>
    </source>
</evidence>